<sequence length="123" mass="14435">MNIISNTIRNCDNWLGYTYLCLFVQIRFAHWVSDEGLTETLKMGIGYFHEAMDSLGAVWSILGASDMLIIMGVQYYEGKQHRYIDYLNTDVLQIMGRDTMKRVLTWQQTRRDLEEILGEESFH</sequence>
<evidence type="ECO:0000256" key="1">
    <source>
        <dbReference type="SAM" id="Phobius"/>
    </source>
</evidence>
<organism evidence="2 3">
    <name type="scientific">Armillaria tabescens</name>
    <name type="common">Ringless honey mushroom</name>
    <name type="synonym">Agaricus tabescens</name>
    <dbReference type="NCBI Taxonomy" id="1929756"/>
    <lineage>
        <taxon>Eukaryota</taxon>
        <taxon>Fungi</taxon>
        <taxon>Dikarya</taxon>
        <taxon>Basidiomycota</taxon>
        <taxon>Agaricomycotina</taxon>
        <taxon>Agaricomycetes</taxon>
        <taxon>Agaricomycetidae</taxon>
        <taxon>Agaricales</taxon>
        <taxon>Marasmiineae</taxon>
        <taxon>Physalacriaceae</taxon>
        <taxon>Desarmillaria</taxon>
    </lineage>
</organism>
<dbReference type="Gene3D" id="3.40.50.300">
    <property type="entry name" value="P-loop containing nucleotide triphosphate hydrolases"/>
    <property type="match status" value="1"/>
</dbReference>
<dbReference type="EMBL" id="JAUEPS010000016">
    <property type="protein sequence ID" value="KAK0458747.1"/>
    <property type="molecule type" value="Genomic_DNA"/>
</dbReference>
<proteinExistence type="predicted"/>
<evidence type="ECO:0000313" key="2">
    <source>
        <dbReference type="EMBL" id="KAK0458747.1"/>
    </source>
</evidence>
<dbReference type="InterPro" id="IPR027417">
    <property type="entry name" value="P-loop_NTPase"/>
</dbReference>
<keyword evidence="1" id="KW-1133">Transmembrane helix</keyword>
<keyword evidence="3" id="KW-1185">Reference proteome</keyword>
<dbReference type="RefSeq" id="XP_060330997.1">
    <property type="nucleotide sequence ID" value="XM_060469577.1"/>
</dbReference>
<evidence type="ECO:0000313" key="3">
    <source>
        <dbReference type="Proteomes" id="UP001175211"/>
    </source>
</evidence>
<keyword evidence="1" id="KW-0812">Transmembrane</keyword>
<gene>
    <name evidence="2" type="ORF">EV420DRAFT_1479439</name>
</gene>
<protein>
    <submittedName>
        <fullName evidence="2">Uncharacterized protein</fullName>
    </submittedName>
</protein>
<dbReference type="GeneID" id="85353125"/>
<name>A0AA39N5K6_ARMTA</name>
<feature type="transmembrane region" description="Helical" evidence="1">
    <location>
        <begin position="57"/>
        <end position="76"/>
    </location>
</feature>
<comment type="caution">
    <text evidence="2">The sequence shown here is derived from an EMBL/GenBank/DDBJ whole genome shotgun (WGS) entry which is preliminary data.</text>
</comment>
<keyword evidence="1" id="KW-0472">Membrane</keyword>
<accession>A0AA39N5K6</accession>
<dbReference type="AlphaFoldDB" id="A0AA39N5K6"/>
<dbReference type="Proteomes" id="UP001175211">
    <property type="component" value="Unassembled WGS sequence"/>
</dbReference>
<reference evidence="2" key="1">
    <citation type="submission" date="2023-06" db="EMBL/GenBank/DDBJ databases">
        <authorList>
            <consortium name="Lawrence Berkeley National Laboratory"/>
            <person name="Ahrendt S."/>
            <person name="Sahu N."/>
            <person name="Indic B."/>
            <person name="Wong-Bajracharya J."/>
            <person name="Merenyi Z."/>
            <person name="Ke H.-M."/>
            <person name="Monk M."/>
            <person name="Kocsube S."/>
            <person name="Drula E."/>
            <person name="Lipzen A."/>
            <person name="Balint B."/>
            <person name="Henrissat B."/>
            <person name="Andreopoulos B."/>
            <person name="Martin F.M."/>
            <person name="Harder C.B."/>
            <person name="Rigling D."/>
            <person name="Ford K.L."/>
            <person name="Foster G.D."/>
            <person name="Pangilinan J."/>
            <person name="Papanicolaou A."/>
            <person name="Barry K."/>
            <person name="LaButti K."/>
            <person name="Viragh M."/>
            <person name="Koriabine M."/>
            <person name="Yan M."/>
            <person name="Riley R."/>
            <person name="Champramary S."/>
            <person name="Plett K.L."/>
            <person name="Tsai I.J."/>
            <person name="Slot J."/>
            <person name="Sipos G."/>
            <person name="Plett J."/>
            <person name="Nagy L.G."/>
            <person name="Grigoriev I.V."/>
        </authorList>
    </citation>
    <scope>NUCLEOTIDE SEQUENCE</scope>
    <source>
        <strain evidence="2">CCBAS 213</strain>
    </source>
</reference>